<comment type="similarity">
    <text evidence="10">Belongs to the glycosyltransferase 28 family. MurG subfamily.</text>
</comment>
<dbReference type="GO" id="GO:0005886">
    <property type="term" value="C:plasma membrane"/>
    <property type="evidence" value="ECO:0007669"/>
    <property type="project" value="UniProtKB-SubCell"/>
</dbReference>
<comment type="subcellular location">
    <subcellularLocation>
        <location evidence="10">Cell membrane</location>
        <topology evidence="10">Peripheral membrane protein</topology>
        <orientation evidence="10">Cytoplasmic side</orientation>
    </subcellularLocation>
</comment>
<sequence>MSNYKFILSGGGTGGHIYPAIAIANELKSRYPNAEFLFVGASDRMEMDKVPQAGYKIEGLWISGIQRRLTLKNLAFPFKLMTSLMRSRNIIKTFKPDVVIGTGGFASGPLLQVATSKNVPSLIQEQNSYPGITNKLLGKKVETICVAYEGLEKFFPKEKIRVTGNPIRKDLLEVKSKHIEGKDAFTLIHSKHTLLVLGGSLGARRINELVESNLEFFEAQNVQVIWQCGKLYYDRYKQYNELKHVQVHAFLNNMDMAYAAADVIISRAGAISVSELCIVGKPVIFIPSPNVAEDHQTKNAKAVADKNAAILIKEGDLDTEFENQFSELITNEEKRKELSKNIETLALVNATNDIVDEVEKLLNKAHLTSSQREETQNA</sequence>
<protein>
    <recommendedName>
        <fullName evidence="10">UDP-N-acetylglucosamine--N-acetylmuramyl-(pentapeptide) pyrophosphoryl-undecaprenol N-acetylglucosamine transferase</fullName>
        <ecNumber evidence="10">2.4.1.227</ecNumber>
    </recommendedName>
    <alternativeName>
        <fullName evidence="10">Undecaprenyl-PP-MurNAc-pentapeptide-UDPGlcNAc GlcNAc transferase</fullName>
    </alternativeName>
</protein>
<comment type="caution">
    <text evidence="13">The sequence shown here is derived from an EMBL/GenBank/DDBJ whole genome shotgun (WGS) entry which is preliminary data.</text>
</comment>
<dbReference type="GO" id="GO:0005975">
    <property type="term" value="P:carbohydrate metabolic process"/>
    <property type="evidence" value="ECO:0007669"/>
    <property type="project" value="InterPro"/>
</dbReference>
<comment type="caution">
    <text evidence="10">Lacks conserved residue(s) required for the propagation of feature annotation.</text>
</comment>
<feature type="domain" description="Glycosyl transferase family 28 C-terminal" evidence="12">
    <location>
        <begin position="193"/>
        <end position="342"/>
    </location>
</feature>
<dbReference type="GO" id="GO:0008360">
    <property type="term" value="P:regulation of cell shape"/>
    <property type="evidence" value="ECO:0007669"/>
    <property type="project" value="UniProtKB-KW"/>
</dbReference>
<keyword evidence="6 10" id="KW-0573">Peptidoglycan synthesis</keyword>
<feature type="domain" description="Glycosyltransferase family 28 N-terminal" evidence="11">
    <location>
        <begin position="6"/>
        <end position="144"/>
    </location>
</feature>
<accession>A0A7K1GF61</accession>
<dbReference type="Proteomes" id="UP000447545">
    <property type="component" value="Unassembled WGS sequence"/>
</dbReference>
<organism evidence="13 14">
    <name type="scientific">Winogradskyella ouciana</name>
    <dbReference type="NCBI Taxonomy" id="2608631"/>
    <lineage>
        <taxon>Bacteria</taxon>
        <taxon>Pseudomonadati</taxon>
        <taxon>Bacteroidota</taxon>
        <taxon>Flavobacteriia</taxon>
        <taxon>Flavobacteriales</taxon>
        <taxon>Flavobacteriaceae</taxon>
        <taxon>Winogradskyella</taxon>
    </lineage>
</organism>
<keyword evidence="2 10" id="KW-0132">Cell division</keyword>
<dbReference type="GO" id="GO:0051301">
    <property type="term" value="P:cell division"/>
    <property type="evidence" value="ECO:0007669"/>
    <property type="project" value="UniProtKB-KW"/>
</dbReference>
<evidence type="ECO:0000256" key="2">
    <source>
        <dbReference type="ARBA" id="ARBA00022618"/>
    </source>
</evidence>
<evidence type="ECO:0000256" key="10">
    <source>
        <dbReference type="HAMAP-Rule" id="MF_00033"/>
    </source>
</evidence>
<dbReference type="Pfam" id="PF04101">
    <property type="entry name" value="Glyco_tran_28_C"/>
    <property type="match status" value="1"/>
</dbReference>
<keyword evidence="7 10" id="KW-0472">Membrane</keyword>
<dbReference type="AlphaFoldDB" id="A0A7K1GF61"/>
<dbReference type="GO" id="GO:0071555">
    <property type="term" value="P:cell wall organization"/>
    <property type="evidence" value="ECO:0007669"/>
    <property type="project" value="UniProtKB-KW"/>
</dbReference>
<dbReference type="InterPro" id="IPR007235">
    <property type="entry name" value="Glyco_trans_28_C"/>
</dbReference>
<keyword evidence="8 10" id="KW-0131">Cell cycle</keyword>
<evidence type="ECO:0000313" key="13">
    <source>
        <dbReference type="EMBL" id="MTE26519.1"/>
    </source>
</evidence>
<evidence type="ECO:0000256" key="8">
    <source>
        <dbReference type="ARBA" id="ARBA00023306"/>
    </source>
</evidence>
<comment type="catalytic activity">
    <reaction evidence="10">
        <text>di-trans,octa-cis-undecaprenyl diphospho-N-acetyl-alpha-D-muramoyl-L-alanyl-D-glutamyl-meso-2,6-diaminopimeloyl-D-alanyl-D-alanine + UDP-N-acetyl-alpha-D-glucosamine = di-trans,octa-cis-undecaprenyl diphospho-[N-acetyl-alpha-D-glucosaminyl-(1-&gt;4)]-N-acetyl-alpha-D-muramoyl-L-alanyl-D-glutamyl-meso-2,6-diaminopimeloyl-D-alanyl-D-alanine + UDP + H(+)</text>
        <dbReference type="Rhea" id="RHEA:31227"/>
        <dbReference type="ChEBI" id="CHEBI:15378"/>
        <dbReference type="ChEBI" id="CHEBI:57705"/>
        <dbReference type="ChEBI" id="CHEBI:58223"/>
        <dbReference type="ChEBI" id="CHEBI:61387"/>
        <dbReference type="ChEBI" id="CHEBI:61388"/>
        <dbReference type="EC" id="2.4.1.227"/>
    </reaction>
</comment>
<dbReference type="EMBL" id="WJYA01000004">
    <property type="protein sequence ID" value="MTE26519.1"/>
    <property type="molecule type" value="Genomic_DNA"/>
</dbReference>
<dbReference type="GO" id="GO:0050511">
    <property type="term" value="F:undecaprenyldiphospho-muramoylpentapeptide beta-N-acetylglucosaminyltransferase activity"/>
    <property type="evidence" value="ECO:0007669"/>
    <property type="project" value="UniProtKB-UniRule"/>
</dbReference>
<dbReference type="PANTHER" id="PTHR21015">
    <property type="entry name" value="UDP-N-ACETYLGLUCOSAMINE--N-ACETYLMURAMYL-(PENTAPEPTIDE) PYROPHOSPHORYL-UNDECAPRENOL N-ACETYLGLUCOSAMINE TRANSFERASE 1"/>
    <property type="match status" value="1"/>
</dbReference>
<keyword evidence="3 10" id="KW-0328">Glycosyltransferase</keyword>
<dbReference type="Pfam" id="PF03033">
    <property type="entry name" value="Glyco_transf_28"/>
    <property type="match status" value="1"/>
</dbReference>
<dbReference type="SUPFAM" id="SSF53756">
    <property type="entry name" value="UDP-Glycosyltransferase/glycogen phosphorylase"/>
    <property type="match status" value="1"/>
</dbReference>
<keyword evidence="1 10" id="KW-1003">Cell membrane</keyword>
<proteinExistence type="inferred from homology"/>
<evidence type="ECO:0000256" key="9">
    <source>
        <dbReference type="ARBA" id="ARBA00023316"/>
    </source>
</evidence>
<evidence type="ECO:0000256" key="4">
    <source>
        <dbReference type="ARBA" id="ARBA00022679"/>
    </source>
</evidence>
<dbReference type="InterPro" id="IPR004276">
    <property type="entry name" value="GlycoTrans_28_N"/>
</dbReference>
<evidence type="ECO:0000256" key="5">
    <source>
        <dbReference type="ARBA" id="ARBA00022960"/>
    </source>
</evidence>
<dbReference type="PANTHER" id="PTHR21015:SF22">
    <property type="entry name" value="GLYCOSYLTRANSFERASE"/>
    <property type="match status" value="1"/>
</dbReference>
<keyword evidence="14" id="KW-1185">Reference proteome</keyword>
<keyword evidence="5 10" id="KW-0133">Cell shape</keyword>
<dbReference type="UniPathway" id="UPA00219"/>
<evidence type="ECO:0000313" key="14">
    <source>
        <dbReference type="Proteomes" id="UP000447545"/>
    </source>
</evidence>
<dbReference type="CDD" id="cd03785">
    <property type="entry name" value="GT28_MurG"/>
    <property type="match status" value="1"/>
</dbReference>
<dbReference type="GO" id="GO:0009252">
    <property type="term" value="P:peptidoglycan biosynthetic process"/>
    <property type="evidence" value="ECO:0007669"/>
    <property type="project" value="UniProtKB-UniRule"/>
</dbReference>
<comment type="function">
    <text evidence="10">Cell wall formation. Catalyzes the transfer of a GlcNAc subunit on undecaprenyl-pyrophosphoryl-MurNAc-pentapeptide (lipid intermediate I) to form undecaprenyl-pyrophosphoryl-MurNAc-(pentapeptide)GlcNAc (lipid intermediate II).</text>
</comment>
<name>A0A7K1GF61_9FLAO</name>
<comment type="pathway">
    <text evidence="10">Cell wall biogenesis; peptidoglycan biosynthesis.</text>
</comment>
<dbReference type="RefSeq" id="WP_155088338.1">
    <property type="nucleotide sequence ID" value="NZ_WJYA01000004.1"/>
</dbReference>
<feature type="binding site" evidence="10">
    <location>
        <position position="127"/>
    </location>
    <ligand>
        <name>UDP-N-acetyl-alpha-D-glucosamine</name>
        <dbReference type="ChEBI" id="CHEBI:57705"/>
    </ligand>
</feature>
<keyword evidence="9 10" id="KW-0961">Cell wall biogenesis/degradation</keyword>
<evidence type="ECO:0000259" key="11">
    <source>
        <dbReference type="Pfam" id="PF03033"/>
    </source>
</evidence>
<dbReference type="InterPro" id="IPR006009">
    <property type="entry name" value="GlcNAc_MurG"/>
</dbReference>
<dbReference type="EC" id="2.4.1.227" evidence="10"/>
<keyword evidence="4 10" id="KW-0808">Transferase</keyword>
<evidence type="ECO:0000259" key="12">
    <source>
        <dbReference type="Pfam" id="PF04101"/>
    </source>
</evidence>
<evidence type="ECO:0000256" key="7">
    <source>
        <dbReference type="ARBA" id="ARBA00023136"/>
    </source>
</evidence>
<dbReference type="HAMAP" id="MF_00033">
    <property type="entry name" value="MurG"/>
    <property type="match status" value="1"/>
</dbReference>
<dbReference type="Gene3D" id="3.40.50.2000">
    <property type="entry name" value="Glycogen Phosphorylase B"/>
    <property type="match status" value="2"/>
</dbReference>
<feature type="binding site" evidence="10">
    <location>
        <position position="168"/>
    </location>
    <ligand>
        <name>UDP-N-acetyl-alpha-D-glucosamine</name>
        <dbReference type="ChEBI" id="CHEBI:57705"/>
    </ligand>
</feature>
<feature type="binding site" evidence="10">
    <location>
        <begin position="13"/>
        <end position="15"/>
    </location>
    <ligand>
        <name>UDP-N-acetyl-alpha-D-glucosamine</name>
        <dbReference type="ChEBI" id="CHEBI:57705"/>
    </ligand>
</feature>
<evidence type="ECO:0000256" key="3">
    <source>
        <dbReference type="ARBA" id="ARBA00022676"/>
    </source>
</evidence>
<dbReference type="NCBIfam" id="TIGR01133">
    <property type="entry name" value="murG"/>
    <property type="match status" value="1"/>
</dbReference>
<evidence type="ECO:0000256" key="6">
    <source>
        <dbReference type="ARBA" id="ARBA00022984"/>
    </source>
</evidence>
<evidence type="ECO:0000256" key="1">
    <source>
        <dbReference type="ARBA" id="ARBA00022475"/>
    </source>
</evidence>
<feature type="binding site" evidence="10">
    <location>
        <position position="296"/>
    </location>
    <ligand>
        <name>UDP-N-acetyl-alpha-D-glucosamine</name>
        <dbReference type="ChEBI" id="CHEBI:57705"/>
    </ligand>
</feature>
<gene>
    <name evidence="10 13" type="primary">murG</name>
    <name evidence="13" type="ORF">F1003_06190</name>
</gene>
<reference evidence="13 14" key="1">
    <citation type="submission" date="2019-11" db="EMBL/GenBank/DDBJ databases">
        <title>Winogradskyella ouciana sp. nov., isolated from the hadal seawater of the Mariana Trench.</title>
        <authorList>
            <person name="Liu R."/>
        </authorList>
    </citation>
    <scope>NUCLEOTIDE SEQUENCE [LARGE SCALE GENOMIC DNA]</scope>
    <source>
        <strain evidence="13 14">ZXX205</strain>
    </source>
</reference>
<feature type="binding site" evidence="10">
    <location>
        <position position="200"/>
    </location>
    <ligand>
        <name>UDP-N-acetyl-alpha-D-glucosamine</name>
        <dbReference type="ChEBI" id="CHEBI:57705"/>
    </ligand>
</feature>